<comment type="similarity">
    <text evidence="7">Belongs to the transglycosylase MltG family.</text>
</comment>
<keyword evidence="4 7" id="KW-0472">Membrane</keyword>
<dbReference type="PATRIC" id="fig|155920.8.peg.2714"/>
<evidence type="ECO:0000256" key="1">
    <source>
        <dbReference type="ARBA" id="ARBA00022475"/>
    </source>
</evidence>
<evidence type="ECO:0000313" key="8">
    <source>
        <dbReference type="EMBL" id="AIC10598.1"/>
    </source>
</evidence>
<sequence length="367" mass="40746">MDLVGRKRGCLVVLVAPMMLVLIVLLGLIARPDLKHYVPGWKYYEHYQHFAHTPLSASAPSVEIARGDSLHTVLLKLRKAGVQSGSDLEWQLLAYQVGAAGNLKFGDYALVPAVSPHDLLQRMRHGKGEHYRFTIVEGWNIRQLRAALRQATPLVHRTGMLDDATLMAQLGFPGEHPEGRFLPETYLYQRGDSDLDVLRRAHAAMQKALAETWAARDPALKLHTPDEALILASIVEKESALSTERPKIAGVFLHRIARGMRLQADSTVIYGLGSIYDGNIRKRDLKTPTPYNTYVHTGLTPTPISMPGQDALRAVTRPALGDALYFVALGDGSGGHTFSSSLQQHNAAVARYLQRLRERESKTKERQ</sequence>
<organism evidence="8 9">
    <name type="scientific">Xylella fastidiosa subsp. sandyi Ann-1</name>
    <dbReference type="NCBI Taxonomy" id="155920"/>
    <lineage>
        <taxon>Bacteria</taxon>
        <taxon>Pseudomonadati</taxon>
        <taxon>Pseudomonadota</taxon>
        <taxon>Gammaproteobacteria</taxon>
        <taxon>Lysobacterales</taxon>
        <taxon>Lysobacteraceae</taxon>
        <taxon>Xylella</taxon>
    </lineage>
</organism>
<reference evidence="8 9" key="1">
    <citation type="submission" date="2013-08" db="EMBL/GenBank/DDBJ databases">
        <authorList>
            <person name="Stouthamer R."/>
            <person name="Nunney L."/>
        </authorList>
    </citation>
    <scope>NUCLEOTIDE SEQUENCE [LARGE SCALE GENOMIC DNA]</scope>
    <source>
        <strain evidence="9">ann-1</strain>
    </source>
</reference>
<dbReference type="Gene3D" id="3.30.160.60">
    <property type="entry name" value="Classic Zinc Finger"/>
    <property type="match status" value="1"/>
</dbReference>
<proteinExistence type="inferred from homology"/>
<dbReference type="Gene3D" id="3.30.1490.480">
    <property type="entry name" value="Endolytic murein transglycosylase"/>
    <property type="match status" value="1"/>
</dbReference>
<evidence type="ECO:0000256" key="5">
    <source>
        <dbReference type="ARBA" id="ARBA00023239"/>
    </source>
</evidence>
<dbReference type="AlphaFoldDB" id="A0A060H4U0"/>
<dbReference type="Proteomes" id="UP000027215">
    <property type="component" value="Chromosome"/>
</dbReference>
<keyword evidence="7" id="KW-0997">Cell inner membrane</keyword>
<dbReference type="HOGENOM" id="CLU_025574_0_2_6"/>
<keyword evidence="3 7" id="KW-1133">Transmembrane helix</keyword>
<dbReference type="EC" id="4.2.2.29" evidence="7"/>
<feature type="site" description="Important for catalytic activity" evidence="7">
    <location>
        <position position="238"/>
    </location>
</feature>
<protein>
    <recommendedName>
        <fullName evidence="7">Endolytic murein transglycosylase</fullName>
        <ecNumber evidence="7">4.2.2.29</ecNumber>
    </recommendedName>
    <alternativeName>
        <fullName evidence="7">Peptidoglycan lytic transglycosylase</fullName>
    </alternativeName>
    <alternativeName>
        <fullName evidence="7">Peptidoglycan polymerization terminase</fullName>
    </alternativeName>
</protein>
<dbReference type="Pfam" id="PF02618">
    <property type="entry name" value="YceG"/>
    <property type="match status" value="1"/>
</dbReference>
<dbReference type="CDD" id="cd08010">
    <property type="entry name" value="MltG_like"/>
    <property type="match status" value="1"/>
</dbReference>
<dbReference type="HAMAP" id="MF_02065">
    <property type="entry name" value="MltG"/>
    <property type="match status" value="1"/>
</dbReference>
<comment type="subcellular location">
    <subcellularLocation>
        <location evidence="7">Cell inner membrane</location>
        <topology evidence="7">Single-pass membrane protein</topology>
    </subcellularLocation>
</comment>
<evidence type="ECO:0000256" key="6">
    <source>
        <dbReference type="ARBA" id="ARBA00023316"/>
    </source>
</evidence>
<keyword evidence="2 7" id="KW-0812">Transmembrane</keyword>
<dbReference type="EMBL" id="CP006696">
    <property type="protein sequence ID" value="AIC10598.1"/>
    <property type="molecule type" value="Genomic_DNA"/>
</dbReference>
<comment type="function">
    <text evidence="7">Functions as a peptidoglycan terminase that cleaves nascent peptidoglycan strands endolytically to terminate their elongation.</text>
</comment>
<dbReference type="GO" id="GO:0009252">
    <property type="term" value="P:peptidoglycan biosynthetic process"/>
    <property type="evidence" value="ECO:0007669"/>
    <property type="project" value="UniProtKB-UniRule"/>
</dbReference>
<dbReference type="GO" id="GO:0005886">
    <property type="term" value="C:plasma membrane"/>
    <property type="evidence" value="ECO:0007669"/>
    <property type="project" value="UniProtKB-SubCell"/>
</dbReference>
<keyword evidence="1 7" id="KW-1003">Cell membrane</keyword>
<dbReference type="GO" id="GO:0008932">
    <property type="term" value="F:lytic endotransglycosylase activity"/>
    <property type="evidence" value="ECO:0007669"/>
    <property type="project" value="UniProtKB-UniRule"/>
</dbReference>
<evidence type="ECO:0000256" key="7">
    <source>
        <dbReference type="HAMAP-Rule" id="MF_02065"/>
    </source>
</evidence>
<dbReference type="NCBIfam" id="TIGR00247">
    <property type="entry name" value="endolytic transglycosylase MltG"/>
    <property type="match status" value="1"/>
</dbReference>
<feature type="transmembrane region" description="Helical" evidence="7">
    <location>
        <begin position="12"/>
        <end position="30"/>
    </location>
</feature>
<accession>A0A060H4U0</accession>
<dbReference type="KEGG" id="xfs:D934_11585"/>
<name>A0A060H4U0_XYLFS</name>
<dbReference type="GO" id="GO:0071555">
    <property type="term" value="P:cell wall organization"/>
    <property type="evidence" value="ECO:0007669"/>
    <property type="project" value="UniProtKB-KW"/>
</dbReference>
<dbReference type="PANTHER" id="PTHR30518">
    <property type="entry name" value="ENDOLYTIC MUREIN TRANSGLYCOSYLASE"/>
    <property type="match status" value="1"/>
</dbReference>
<keyword evidence="5 7" id="KW-0456">Lyase</keyword>
<evidence type="ECO:0000256" key="3">
    <source>
        <dbReference type="ARBA" id="ARBA00022989"/>
    </source>
</evidence>
<evidence type="ECO:0000256" key="2">
    <source>
        <dbReference type="ARBA" id="ARBA00022692"/>
    </source>
</evidence>
<dbReference type="PANTHER" id="PTHR30518:SF2">
    <property type="entry name" value="ENDOLYTIC MUREIN TRANSGLYCOSYLASE"/>
    <property type="match status" value="1"/>
</dbReference>
<keyword evidence="6 7" id="KW-0961">Cell wall biogenesis/degradation</keyword>
<gene>
    <name evidence="7" type="primary">mltG</name>
    <name evidence="8" type="ORF">D934_11585</name>
</gene>
<evidence type="ECO:0000256" key="4">
    <source>
        <dbReference type="ARBA" id="ARBA00023136"/>
    </source>
</evidence>
<evidence type="ECO:0000313" key="9">
    <source>
        <dbReference type="Proteomes" id="UP000027215"/>
    </source>
</evidence>
<dbReference type="InterPro" id="IPR003770">
    <property type="entry name" value="MLTG-like"/>
</dbReference>
<comment type="catalytic activity">
    <reaction evidence="7">
        <text>a peptidoglycan chain = a peptidoglycan chain with N-acetyl-1,6-anhydromuramyl-[peptide] at the reducing end + a peptidoglycan chain with N-acetylglucosamine at the non-reducing end.</text>
        <dbReference type="EC" id="4.2.2.29"/>
    </reaction>
</comment>